<dbReference type="STRING" id="50429.A0A2B4RIZ0"/>
<reference evidence="5" key="1">
    <citation type="journal article" date="2017" name="bioRxiv">
        <title>Comparative analysis of the genomes of Stylophora pistillata and Acropora digitifera provides evidence for extensive differences between species of corals.</title>
        <authorList>
            <person name="Voolstra C.R."/>
            <person name="Li Y."/>
            <person name="Liew Y.J."/>
            <person name="Baumgarten S."/>
            <person name="Zoccola D."/>
            <person name="Flot J.-F."/>
            <person name="Tambutte S."/>
            <person name="Allemand D."/>
            <person name="Aranda M."/>
        </authorList>
    </citation>
    <scope>NUCLEOTIDE SEQUENCE [LARGE SCALE GENOMIC DNA]</scope>
</reference>
<dbReference type="OrthoDB" id="45365at2759"/>
<accession>A0A2B4RIZ0</accession>
<dbReference type="SUPFAM" id="SSF117281">
    <property type="entry name" value="Kelch motif"/>
    <property type="match status" value="1"/>
</dbReference>
<protein>
    <submittedName>
        <fullName evidence="4">Kelch-like protein 20</fullName>
    </submittedName>
</protein>
<dbReference type="AlphaFoldDB" id="A0A2B4RIZ0"/>
<gene>
    <name evidence="4" type="primary">klhl20</name>
    <name evidence="4" type="ORF">AWC38_SpisGene17272</name>
</gene>
<dbReference type="InterPro" id="IPR011333">
    <property type="entry name" value="SKP1/BTB/POZ_sf"/>
</dbReference>
<dbReference type="SMART" id="SM00612">
    <property type="entry name" value="Kelch"/>
    <property type="match status" value="6"/>
</dbReference>
<comment type="caution">
    <text evidence="4">The sequence shown here is derived from an EMBL/GenBank/DDBJ whole genome shotgun (WGS) entry which is preliminary data.</text>
</comment>
<keyword evidence="5" id="KW-1185">Reference proteome</keyword>
<feature type="domain" description="BTB" evidence="3">
    <location>
        <begin position="39"/>
        <end position="106"/>
    </location>
</feature>
<evidence type="ECO:0000313" key="5">
    <source>
        <dbReference type="Proteomes" id="UP000225706"/>
    </source>
</evidence>
<dbReference type="InterPro" id="IPR006652">
    <property type="entry name" value="Kelch_1"/>
</dbReference>
<dbReference type="PANTHER" id="PTHR45632:SF3">
    <property type="entry name" value="KELCH-LIKE PROTEIN 32"/>
    <property type="match status" value="1"/>
</dbReference>
<dbReference type="Gene3D" id="3.30.710.10">
    <property type="entry name" value="Potassium Channel Kv1.1, Chain A"/>
    <property type="match status" value="1"/>
</dbReference>
<evidence type="ECO:0000313" key="4">
    <source>
        <dbReference type="EMBL" id="PFX18354.1"/>
    </source>
</evidence>
<evidence type="ECO:0000259" key="3">
    <source>
        <dbReference type="PROSITE" id="PS50097"/>
    </source>
</evidence>
<proteinExistence type="predicted"/>
<sequence length="568" mass="64304">MAAPMDGESLMEVLDYKDSFHACHVLEMLKKLYIKRELCDVVLIVDEREIRAHRVILAANSAYFYSMFTTDMCESVQERISLKGIDHEALDLIVNFCYTSTITITEKNVQNLLSVSNLLQFNTIIESCCGFLKNQLHPTNCLGIGDFADHHGFFKLKNAAQSYAERHFLEVIKSEEFLNATSEQVSTMTKSDFLDVVSEKEVFDAVIQWIRYDEPRRKQHLPQFLKDIRLPLLPPKILVDCIESEKLVESNDSCMRLISQAKNFHLLPERRDQISFVTEARHKAGSTMIYIVGGEIHNRVFNSVRRFNLETNTWDEVAPMNKHRDGVGVTVYSGLIYAAGGCDGDVALSSVECYHPATDKWTYVQPMACGRHAFGLVELDGWLYASGGSDFSRSEYNSLERYDPVRDVWTHMRPMSTMREGVAMVTLDGAIYAIGGDNGVSILNTVERYDPRLDRWSACVAMSYRRRYFGAAVLKDKIFVVGGSDYDEDHNSVECFDPRMNRWLSLPPMLTRRESPGVAAVDDKLLAIGGACLNVETEKIDCYDPLSNKWEEFSSLPLAIEGMGVAVI</sequence>
<dbReference type="Gene3D" id="2.120.10.80">
    <property type="entry name" value="Kelch-type beta propeller"/>
    <property type="match status" value="2"/>
</dbReference>
<dbReference type="Pfam" id="PF24681">
    <property type="entry name" value="Kelch_KLHDC2_KLHL20_DRC7"/>
    <property type="match status" value="1"/>
</dbReference>
<dbReference type="SMART" id="SM00875">
    <property type="entry name" value="BACK"/>
    <property type="match status" value="1"/>
</dbReference>
<dbReference type="InterPro" id="IPR011705">
    <property type="entry name" value="BACK"/>
</dbReference>
<evidence type="ECO:0000256" key="2">
    <source>
        <dbReference type="ARBA" id="ARBA00022737"/>
    </source>
</evidence>
<dbReference type="InterPro" id="IPR015915">
    <property type="entry name" value="Kelch-typ_b-propeller"/>
</dbReference>
<keyword evidence="2" id="KW-0677">Repeat</keyword>
<dbReference type="InterPro" id="IPR017096">
    <property type="entry name" value="BTB-kelch_protein"/>
</dbReference>
<dbReference type="PROSITE" id="PS50097">
    <property type="entry name" value="BTB"/>
    <property type="match status" value="1"/>
</dbReference>
<dbReference type="Pfam" id="PF01344">
    <property type="entry name" value="Kelch_1"/>
    <property type="match status" value="2"/>
</dbReference>
<dbReference type="Pfam" id="PF00651">
    <property type="entry name" value="BTB"/>
    <property type="match status" value="1"/>
</dbReference>
<dbReference type="SMART" id="SM00225">
    <property type="entry name" value="BTB"/>
    <property type="match status" value="1"/>
</dbReference>
<keyword evidence="1" id="KW-0880">Kelch repeat</keyword>
<dbReference type="FunFam" id="1.25.40.420:FF:000001">
    <property type="entry name" value="Kelch-like family member 12"/>
    <property type="match status" value="1"/>
</dbReference>
<dbReference type="SUPFAM" id="SSF54695">
    <property type="entry name" value="POZ domain"/>
    <property type="match status" value="1"/>
</dbReference>
<dbReference type="InterPro" id="IPR000210">
    <property type="entry name" value="BTB/POZ_dom"/>
</dbReference>
<dbReference type="PANTHER" id="PTHR45632">
    <property type="entry name" value="LD33804P"/>
    <property type="match status" value="1"/>
</dbReference>
<name>A0A2B4RIZ0_STYPI</name>
<evidence type="ECO:0000256" key="1">
    <source>
        <dbReference type="ARBA" id="ARBA00022441"/>
    </source>
</evidence>
<dbReference type="PIRSF" id="PIRSF037037">
    <property type="entry name" value="Kelch-like_protein_gigaxonin"/>
    <property type="match status" value="1"/>
</dbReference>
<dbReference type="EMBL" id="LSMT01000415">
    <property type="protein sequence ID" value="PFX18354.1"/>
    <property type="molecule type" value="Genomic_DNA"/>
</dbReference>
<dbReference type="Pfam" id="PF07707">
    <property type="entry name" value="BACK"/>
    <property type="match status" value="1"/>
</dbReference>
<organism evidence="4 5">
    <name type="scientific">Stylophora pistillata</name>
    <name type="common">Smooth cauliflower coral</name>
    <dbReference type="NCBI Taxonomy" id="50429"/>
    <lineage>
        <taxon>Eukaryota</taxon>
        <taxon>Metazoa</taxon>
        <taxon>Cnidaria</taxon>
        <taxon>Anthozoa</taxon>
        <taxon>Hexacorallia</taxon>
        <taxon>Scleractinia</taxon>
        <taxon>Astrocoeniina</taxon>
        <taxon>Pocilloporidae</taxon>
        <taxon>Stylophora</taxon>
    </lineage>
</organism>
<dbReference type="Proteomes" id="UP000225706">
    <property type="component" value="Unassembled WGS sequence"/>
</dbReference>
<dbReference type="Gene3D" id="1.25.40.420">
    <property type="match status" value="1"/>
</dbReference>